<feature type="region of interest" description="Disordered" evidence="1">
    <location>
        <begin position="211"/>
        <end position="251"/>
    </location>
</feature>
<dbReference type="InterPro" id="IPR015940">
    <property type="entry name" value="UBA"/>
</dbReference>
<dbReference type="EMBL" id="ML976087">
    <property type="protein sequence ID" value="KAF1939158.1"/>
    <property type="molecule type" value="Genomic_DNA"/>
</dbReference>
<proteinExistence type="predicted"/>
<feature type="compositionally biased region" description="Polar residues" evidence="1">
    <location>
        <begin position="240"/>
        <end position="249"/>
    </location>
</feature>
<protein>
    <recommendedName>
        <fullName evidence="2">UBA domain-containing protein</fullName>
    </recommendedName>
</protein>
<dbReference type="OrthoDB" id="5376710at2759"/>
<dbReference type="AlphaFoldDB" id="A0A6A5SHT1"/>
<dbReference type="InterPro" id="IPR009060">
    <property type="entry name" value="UBA-like_sf"/>
</dbReference>
<organism evidence="3 4">
    <name type="scientific">Clathrospora elynae</name>
    <dbReference type="NCBI Taxonomy" id="706981"/>
    <lineage>
        <taxon>Eukaryota</taxon>
        <taxon>Fungi</taxon>
        <taxon>Dikarya</taxon>
        <taxon>Ascomycota</taxon>
        <taxon>Pezizomycotina</taxon>
        <taxon>Dothideomycetes</taxon>
        <taxon>Pleosporomycetidae</taxon>
        <taxon>Pleosporales</taxon>
        <taxon>Diademaceae</taxon>
        <taxon>Clathrospora</taxon>
    </lineage>
</organism>
<keyword evidence="4" id="KW-1185">Reference proteome</keyword>
<dbReference type="SUPFAM" id="SSF46934">
    <property type="entry name" value="UBA-like"/>
    <property type="match status" value="1"/>
</dbReference>
<feature type="compositionally biased region" description="Polar residues" evidence="1">
    <location>
        <begin position="68"/>
        <end position="91"/>
    </location>
</feature>
<feature type="domain" description="UBA" evidence="2">
    <location>
        <begin position="1054"/>
        <end position="1098"/>
    </location>
</feature>
<dbReference type="CDD" id="cd14291">
    <property type="entry name" value="UBA1_NUB1_like"/>
    <property type="match status" value="1"/>
</dbReference>
<gene>
    <name evidence="3" type="ORF">EJ02DRAFT_409072</name>
</gene>
<feature type="compositionally biased region" description="Low complexity" evidence="1">
    <location>
        <begin position="221"/>
        <end position="232"/>
    </location>
</feature>
<dbReference type="Gene3D" id="1.10.8.10">
    <property type="entry name" value="DNA helicase RuvA subunit, C-terminal domain"/>
    <property type="match status" value="1"/>
</dbReference>
<accession>A0A6A5SHT1</accession>
<evidence type="ECO:0000313" key="4">
    <source>
        <dbReference type="Proteomes" id="UP000800038"/>
    </source>
</evidence>
<feature type="compositionally biased region" description="Low complexity" evidence="1">
    <location>
        <begin position="43"/>
        <end position="64"/>
    </location>
</feature>
<name>A0A6A5SHT1_9PLEO</name>
<feature type="region of interest" description="Disordered" evidence="1">
    <location>
        <begin position="336"/>
        <end position="355"/>
    </location>
</feature>
<dbReference type="Proteomes" id="UP000800038">
    <property type="component" value="Unassembled WGS sequence"/>
</dbReference>
<evidence type="ECO:0000259" key="2">
    <source>
        <dbReference type="PROSITE" id="PS50030"/>
    </source>
</evidence>
<evidence type="ECO:0000256" key="1">
    <source>
        <dbReference type="SAM" id="MobiDB-lite"/>
    </source>
</evidence>
<evidence type="ECO:0000313" key="3">
    <source>
        <dbReference type="EMBL" id="KAF1939158.1"/>
    </source>
</evidence>
<reference evidence="3" key="1">
    <citation type="journal article" date="2020" name="Stud. Mycol.">
        <title>101 Dothideomycetes genomes: a test case for predicting lifestyles and emergence of pathogens.</title>
        <authorList>
            <person name="Haridas S."/>
            <person name="Albert R."/>
            <person name="Binder M."/>
            <person name="Bloem J."/>
            <person name="Labutti K."/>
            <person name="Salamov A."/>
            <person name="Andreopoulos B."/>
            <person name="Baker S."/>
            <person name="Barry K."/>
            <person name="Bills G."/>
            <person name="Bluhm B."/>
            <person name="Cannon C."/>
            <person name="Castanera R."/>
            <person name="Culley D."/>
            <person name="Daum C."/>
            <person name="Ezra D."/>
            <person name="Gonzalez J."/>
            <person name="Henrissat B."/>
            <person name="Kuo A."/>
            <person name="Liang C."/>
            <person name="Lipzen A."/>
            <person name="Lutzoni F."/>
            <person name="Magnuson J."/>
            <person name="Mondo S."/>
            <person name="Nolan M."/>
            <person name="Ohm R."/>
            <person name="Pangilinan J."/>
            <person name="Park H.-J."/>
            <person name="Ramirez L."/>
            <person name="Alfaro M."/>
            <person name="Sun H."/>
            <person name="Tritt A."/>
            <person name="Yoshinaga Y."/>
            <person name="Zwiers L.-H."/>
            <person name="Turgeon B."/>
            <person name="Goodwin S."/>
            <person name="Spatafora J."/>
            <person name="Crous P."/>
            <person name="Grigoriev I."/>
        </authorList>
    </citation>
    <scope>NUCLEOTIDE SEQUENCE</scope>
    <source>
        <strain evidence="3">CBS 161.51</strain>
    </source>
</reference>
<sequence length="1101" mass="122983">MLLLRNRDSKRTATILHAVPETTAFEAALHPDQRDMATNHGIPTTSYSHSSPSPSRSESTWSRRYYSNAPTSTSTRNSPISDTKSSLNHTSFKGAIGTYKNGKIQWRHKDRTSLNSDIQSADGTSRPKIQVVIPSEGRDRPLPRLPFFDDPSKTHLYSNVPEPDSAHEVSPPYASNRIMRDSIVSPLSQLQRQPISFRQFQRTVSQIIPKSISRTPRHYKNASASSNSSNESQESDVFSVYSNRSSRTSVEADIAPTPEKVVKPLPKLPSVQNLTGGGILDAPSNPAPTSSAQYRIPPSSVPPRQYTHQPPTEQDAVFQPTCEIQSVRRASNIFTRKPTLTRRSSKRAARRPSPALNSSMCVVHEELCHSTSRDLFYPPRGASPTLSEAEIDLQEQLASSTEDRTSSELAYVQARTPLTEDYPFKWDELAVHKGHSEGQAPNNVTNRRRKDSVTFEIPDMPPPVVPRKSSKRQSANKIDSARVYHVPHDHIASQMNMGRPRMSESPTNTIPEFERMRAELVQPSTPTPPRKVKPTITSSGAETVILNILRSLDNFQDLFATAVVNRGFYRVFKRHELDLIKATLRKMSPPAWEFRELAFPGHELLHAEDLEMTRPEEEYTPSSYLQLQKRDGQVLRAIKTAIMEKCQSFVRPEISAALTSEDAAGEQSARVDDALWRIWTFCKIFGEGKGREEDVVAQMDWLRGGLLVHQQTCTFSIMSTDYMNDTLVCAPESFALGNEGGLTAEQLFDMMELWNCLGVLLQDFEGQTAQARQAGIYDNTDIRGGDIDGEEMMLDEWCYHLLTRGLSTILTLTLSPSSSCAFTLAAQNGWTQWSPPVLGGTRRHFLKEASSRVYEDKIANTYAKISTRDVQRQQSKLRIQKHISELKNRKNSRDGGGPLIRMEQERPMSEWDTVIGNLTRGGPPLMTTTMLAGKDIVSYIPSLGSAGSEFSETTTSSVRAELAAPTRTPLLSRTRTVAQPLLPTPPPSMVPSTRDRHSIETARRMPAIEDHPAFRRPKKEEGGDITLAPNPAFRNGGFQHEAQVHIYGSQRHENTAEKAIWRVVEMGFTANEAREALRVTDLGIGLRVDRAVEFLLSRGGV</sequence>
<dbReference type="PROSITE" id="PS50030">
    <property type="entry name" value="UBA"/>
    <property type="match status" value="1"/>
</dbReference>
<feature type="compositionally biased region" description="Basic residues" evidence="1">
    <location>
        <begin position="339"/>
        <end position="350"/>
    </location>
</feature>
<feature type="region of interest" description="Disordered" evidence="1">
    <location>
        <begin position="433"/>
        <end position="478"/>
    </location>
</feature>
<feature type="region of interest" description="Disordered" evidence="1">
    <location>
        <begin position="29"/>
        <end position="94"/>
    </location>
</feature>